<dbReference type="Pfam" id="PF00533">
    <property type="entry name" value="BRCT"/>
    <property type="match status" value="1"/>
</dbReference>
<feature type="region of interest" description="Disordered" evidence="13">
    <location>
        <begin position="504"/>
        <end position="543"/>
    </location>
</feature>
<dbReference type="PROSITE" id="PS50172">
    <property type="entry name" value="BRCT"/>
    <property type="match status" value="1"/>
</dbReference>
<dbReference type="EMBL" id="NEDP02000854">
    <property type="protein sequence ID" value="OWF54886.1"/>
    <property type="molecule type" value="Genomic_DNA"/>
</dbReference>
<dbReference type="CDD" id="cd18140">
    <property type="entry name" value="HLD_clamp_RFC"/>
    <property type="match status" value="1"/>
</dbReference>
<feature type="compositionally biased region" description="Polar residues" evidence="13">
    <location>
        <begin position="176"/>
        <end position="188"/>
    </location>
</feature>
<dbReference type="PIRSF" id="PIRSF036578">
    <property type="entry name" value="RFC1"/>
    <property type="match status" value="1"/>
</dbReference>
<dbReference type="InterPro" id="IPR036420">
    <property type="entry name" value="BRCT_dom_sf"/>
</dbReference>
<dbReference type="OrthoDB" id="446168at2759"/>
<feature type="compositionally biased region" description="Basic and acidic residues" evidence="13">
    <location>
        <begin position="36"/>
        <end position="62"/>
    </location>
</feature>
<comment type="caution">
    <text evidence="15">The sequence shown here is derived from an EMBL/GenBank/DDBJ whole genome shotgun (WGS) entry which is preliminary data.</text>
</comment>
<evidence type="ECO:0000256" key="11">
    <source>
        <dbReference type="ARBA" id="ARBA00064311"/>
    </source>
</evidence>
<feature type="compositionally biased region" description="Acidic residues" evidence="13">
    <location>
        <begin position="233"/>
        <end position="243"/>
    </location>
</feature>
<dbReference type="Gene3D" id="1.20.272.10">
    <property type="match status" value="1"/>
</dbReference>
<dbReference type="SUPFAM" id="SSF48019">
    <property type="entry name" value="post-AAA+ oligomerization domain-like"/>
    <property type="match status" value="1"/>
</dbReference>
<evidence type="ECO:0000256" key="4">
    <source>
        <dbReference type="ARBA" id="ARBA00022553"/>
    </source>
</evidence>
<evidence type="ECO:0000313" key="16">
    <source>
        <dbReference type="Proteomes" id="UP000242188"/>
    </source>
</evidence>
<dbReference type="GO" id="GO:0003677">
    <property type="term" value="F:DNA binding"/>
    <property type="evidence" value="ECO:0007669"/>
    <property type="project" value="UniProtKB-KW"/>
</dbReference>
<comment type="subunit">
    <text evidence="11">Large subunit of the RFC complex, an heteropentameric complex consisting of RFC1 and four small subunits RFC2, RFC3, RFC4 and RFC5; the RFC complex interacts with PCNA and the interaction involves RFC1.</text>
</comment>
<keyword evidence="16" id="KW-1185">Reference proteome</keyword>
<dbReference type="FunFam" id="1.10.8.60:FF:000021">
    <property type="entry name" value="Replication factor C subunit 1"/>
    <property type="match status" value="1"/>
</dbReference>
<feature type="compositionally biased region" description="Basic and acidic residues" evidence="13">
    <location>
        <begin position="219"/>
        <end position="232"/>
    </location>
</feature>
<evidence type="ECO:0000313" key="15">
    <source>
        <dbReference type="EMBL" id="OWF54886.1"/>
    </source>
</evidence>
<organism evidence="15 16">
    <name type="scientific">Mizuhopecten yessoensis</name>
    <name type="common">Japanese scallop</name>
    <name type="synonym">Patinopecten yessoensis</name>
    <dbReference type="NCBI Taxonomy" id="6573"/>
    <lineage>
        <taxon>Eukaryota</taxon>
        <taxon>Metazoa</taxon>
        <taxon>Spiralia</taxon>
        <taxon>Lophotrochozoa</taxon>
        <taxon>Mollusca</taxon>
        <taxon>Bivalvia</taxon>
        <taxon>Autobranchia</taxon>
        <taxon>Pteriomorphia</taxon>
        <taxon>Pectinida</taxon>
        <taxon>Pectinoidea</taxon>
        <taxon>Pectinidae</taxon>
        <taxon>Mizuhopecten</taxon>
    </lineage>
</organism>
<dbReference type="AlphaFoldDB" id="A0A210R1R7"/>
<dbReference type="InterPro" id="IPR027417">
    <property type="entry name" value="P-loop_NTPase"/>
</dbReference>
<feature type="compositionally biased region" description="Polar residues" evidence="13">
    <location>
        <begin position="262"/>
        <end position="279"/>
    </location>
</feature>
<feature type="compositionally biased region" description="Low complexity" evidence="13">
    <location>
        <begin position="527"/>
        <end position="536"/>
    </location>
</feature>
<evidence type="ECO:0000256" key="6">
    <source>
        <dbReference type="ARBA" id="ARBA00022741"/>
    </source>
</evidence>
<evidence type="ECO:0000256" key="3">
    <source>
        <dbReference type="ARBA" id="ARBA00020401"/>
    </source>
</evidence>
<dbReference type="SUPFAM" id="SSF52540">
    <property type="entry name" value="P-loop containing nucleoside triphosphate hydrolases"/>
    <property type="match status" value="1"/>
</dbReference>
<dbReference type="FunFam" id="1.20.272.10:FF:000005">
    <property type="entry name" value="Replication factor C subunit 1"/>
    <property type="match status" value="1"/>
</dbReference>
<dbReference type="InterPro" id="IPR012178">
    <property type="entry name" value="RFC1"/>
</dbReference>
<name>A0A210R1R7_MIZYE</name>
<dbReference type="CDD" id="cd00009">
    <property type="entry name" value="AAA"/>
    <property type="match status" value="1"/>
</dbReference>
<dbReference type="PANTHER" id="PTHR23389">
    <property type="entry name" value="CHROMOSOME TRANSMISSION FIDELITY FACTOR 18"/>
    <property type="match status" value="1"/>
</dbReference>
<dbReference type="Gene3D" id="3.40.50.300">
    <property type="entry name" value="P-loop containing nucleotide triphosphate hydrolases"/>
    <property type="match status" value="1"/>
</dbReference>
<feature type="domain" description="BRCT" evidence="14">
    <location>
        <begin position="406"/>
        <end position="486"/>
    </location>
</feature>
<keyword evidence="7 12" id="KW-0067">ATP-binding</keyword>
<feature type="compositionally biased region" description="Basic and acidic residues" evidence="13">
    <location>
        <begin position="1093"/>
        <end position="1103"/>
    </location>
</feature>
<feature type="compositionally biased region" description="Basic residues" evidence="13">
    <location>
        <begin position="1105"/>
        <end position="1116"/>
    </location>
</feature>
<evidence type="ECO:0000256" key="9">
    <source>
        <dbReference type="ARBA" id="ARBA00023242"/>
    </source>
</evidence>
<comment type="subcellular location">
    <subcellularLocation>
        <location evidence="1 12">Nucleus</location>
    </subcellularLocation>
</comment>
<dbReference type="Gene3D" id="1.10.8.60">
    <property type="match status" value="1"/>
</dbReference>
<feature type="compositionally biased region" description="Basic and acidic residues" evidence="13">
    <location>
        <begin position="193"/>
        <end position="202"/>
    </location>
</feature>
<feature type="compositionally biased region" description="Low complexity" evidence="13">
    <location>
        <begin position="353"/>
        <end position="375"/>
    </location>
</feature>
<dbReference type="SMART" id="SM00292">
    <property type="entry name" value="BRCT"/>
    <property type="match status" value="1"/>
</dbReference>
<dbReference type="Pfam" id="PF00004">
    <property type="entry name" value="AAA"/>
    <property type="match status" value="1"/>
</dbReference>
<dbReference type="InterPro" id="IPR013725">
    <property type="entry name" value="DNA_replication_fac_RFC1_C"/>
</dbReference>
<feature type="compositionally biased region" description="Basic and acidic residues" evidence="13">
    <location>
        <begin position="295"/>
        <end position="304"/>
    </location>
</feature>
<dbReference type="PANTHER" id="PTHR23389:SF6">
    <property type="entry name" value="REPLICATION FACTOR C SUBUNIT 1"/>
    <property type="match status" value="1"/>
</dbReference>
<keyword evidence="8" id="KW-0238">DNA-binding</keyword>
<dbReference type="Pfam" id="PF25361">
    <property type="entry name" value="AAA_lid_RFC1"/>
    <property type="match status" value="1"/>
</dbReference>
<dbReference type="SMART" id="SM00382">
    <property type="entry name" value="AAA"/>
    <property type="match status" value="1"/>
</dbReference>
<dbReference type="GO" id="GO:0005524">
    <property type="term" value="F:ATP binding"/>
    <property type="evidence" value="ECO:0007669"/>
    <property type="project" value="UniProtKB-UniRule"/>
</dbReference>
<sequence>MDIRSFFSSANAKKTNNASNKTVRPEPSKLNVKGKSTNEKTGRRGNDGSKSTEKGRGSDKKGKGSYSRGKTQSKSKAKRVIALDSDDEDVNGNVAVKKDEKQLDEGTKKKRKRQVSSEERNEDTVSSHRKVGKKAHLIESDSDEEPIPRKKAGSGNDKKKTGIVFKEDSDEEPTKKSSMGSFLKTPSPQKVKSKTEIKKTETKTPVNVSDFFGSSSVQRSDRKTAVSKRKLDEDEEIHEDDDFEKTLAQLDDVQKSKKPRLSETSPQKSASTPSPSGNLASKLAAKAKQFSMETSTRKVKEEPKTLVPETPEPKQILKKASPVKLSPKKVLSPQKDVSPKKPSPVKSEKAHAPKVSPGKPSKTSPPKSASTKTSPDVPELASRTSYRSYLTREGPQSLGAKEFPEGGENCLEGLTFVVTGVLESFDRDDVKREVERYGGKVTGSVSKKTNYLVAGRDSGESKLQKARGFGTTILDEDGLIEVIRTKPGKKSKYVIQAEESFSKEKSKTPVQKTKSVSRLADFERRASSSTPSSSSPVKKEGKVSDEPVLMWVDKYKPTGLKQLIGQQGDKSNAKKLLHWLTNWHKNEAAGVKPQGKFFGKDDGAGTKAALLSGPPGIGKTTTATLVCKEAGFSFVELNASDTRSKKSLQHEVAQALGNETLVDYMGPDRSKSRGHKHCLLMDEVDGMAGNEDRGGLQELVSLIKGTKIPVICMCNDRNHQKMRTLSNYCFDLRFQRPRVEQIKAAMMSIAFKEGLKIPPPALNEIILAANHDVRQVIHNISMWTAGNKSITYDQAKDDSKRARKDMKLGPFDVCRKVFVGGDETANMSLIDKSDLFFHDYSFGPLFVQENYINVFPYAARGNASKHLSLLARTAQSISDGDLVDKAIRSRMAWSLLPTQAIYSSVIPGELMRGSFPQMVSFPSWLGQNSSRGKSERILQETRTHMRLKISGDKRSLNMDYLPYMRHSLTRPLVARESEGVPEVIHLMEEYDIIKEDFDNILEISKWPNSDDPFKQLSTKTKSAFTRTYNKEVHMTPYSTGVLTKKKRGGGVSVAGPEEGDEEEEDAASEDSDNDKDDLQKDTMIKQTKKKPAASKEKAKETTGKGKGKGKTSKKRS</sequence>
<dbReference type="FunFam" id="3.40.50.10190:FF:000001">
    <property type="entry name" value="Replication factor C subunit 1"/>
    <property type="match status" value="1"/>
</dbReference>
<dbReference type="FunFam" id="3.40.50.300:FF:000395">
    <property type="entry name" value="Replication factor C subunit 1"/>
    <property type="match status" value="1"/>
</dbReference>
<evidence type="ECO:0000259" key="14">
    <source>
        <dbReference type="PROSITE" id="PS50172"/>
    </source>
</evidence>
<evidence type="ECO:0000256" key="8">
    <source>
        <dbReference type="ARBA" id="ARBA00023125"/>
    </source>
</evidence>
<dbReference type="GO" id="GO:0016887">
    <property type="term" value="F:ATP hydrolysis activity"/>
    <property type="evidence" value="ECO:0007669"/>
    <property type="project" value="InterPro"/>
</dbReference>
<dbReference type="InterPro" id="IPR003959">
    <property type="entry name" value="ATPase_AAA_core"/>
</dbReference>
<dbReference type="Gene3D" id="3.40.50.10190">
    <property type="entry name" value="BRCT domain"/>
    <property type="match status" value="1"/>
</dbReference>
<dbReference type="STRING" id="6573.A0A210R1R7"/>
<evidence type="ECO:0000256" key="10">
    <source>
        <dbReference type="ARBA" id="ARBA00054501"/>
    </source>
</evidence>
<keyword evidence="5 12" id="KW-0235">DNA replication</keyword>
<dbReference type="GO" id="GO:0005663">
    <property type="term" value="C:DNA replication factor C complex"/>
    <property type="evidence" value="ECO:0007669"/>
    <property type="project" value="InterPro"/>
</dbReference>
<dbReference type="GO" id="GO:0006281">
    <property type="term" value="P:DNA repair"/>
    <property type="evidence" value="ECO:0007669"/>
    <property type="project" value="InterPro"/>
</dbReference>
<feature type="compositionally biased region" description="Acidic residues" evidence="13">
    <location>
        <begin position="1057"/>
        <end position="1075"/>
    </location>
</feature>
<feature type="compositionally biased region" description="Basic and acidic residues" evidence="13">
    <location>
        <begin position="115"/>
        <end position="126"/>
    </location>
</feature>
<keyword evidence="9 12" id="KW-0539">Nucleus</keyword>
<dbReference type="InterPro" id="IPR047854">
    <property type="entry name" value="RFC_lid"/>
</dbReference>
<dbReference type="InterPro" id="IPR008921">
    <property type="entry name" value="DNA_pol3_clamp-load_cplx_C"/>
</dbReference>
<evidence type="ECO:0000256" key="7">
    <source>
        <dbReference type="ARBA" id="ARBA00022840"/>
    </source>
</evidence>
<evidence type="ECO:0000256" key="12">
    <source>
        <dbReference type="PIRNR" id="PIRNR036578"/>
    </source>
</evidence>
<comment type="similarity">
    <text evidence="2 12">Belongs to the activator 1 large subunit family.</text>
</comment>
<feature type="region of interest" description="Disordered" evidence="13">
    <location>
        <begin position="1039"/>
        <end position="1116"/>
    </location>
</feature>
<feature type="compositionally biased region" description="Low complexity" evidence="13">
    <location>
        <begin position="8"/>
        <end position="22"/>
    </location>
</feature>
<accession>A0A210R1R7</accession>
<evidence type="ECO:0000256" key="13">
    <source>
        <dbReference type="SAM" id="MobiDB-lite"/>
    </source>
</evidence>
<feature type="region of interest" description="Disordered" evidence="13">
    <location>
        <begin position="1"/>
        <end position="404"/>
    </location>
</feature>
<dbReference type="GO" id="GO:0005634">
    <property type="term" value="C:nucleus"/>
    <property type="evidence" value="ECO:0007669"/>
    <property type="project" value="UniProtKB-SubCell"/>
</dbReference>
<keyword evidence="6 12" id="KW-0547">Nucleotide-binding</keyword>
<evidence type="ECO:0000256" key="1">
    <source>
        <dbReference type="ARBA" id="ARBA00004123"/>
    </source>
</evidence>
<evidence type="ECO:0000256" key="5">
    <source>
        <dbReference type="ARBA" id="ARBA00022705"/>
    </source>
</evidence>
<keyword evidence="4" id="KW-0597">Phosphoprotein</keyword>
<reference evidence="15 16" key="1">
    <citation type="journal article" date="2017" name="Nat. Ecol. Evol.">
        <title>Scallop genome provides insights into evolution of bilaterian karyotype and development.</title>
        <authorList>
            <person name="Wang S."/>
            <person name="Zhang J."/>
            <person name="Jiao W."/>
            <person name="Li J."/>
            <person name="Xun X."/>
            <person name="Sun Y."/>
            <person name="Guo X."/>
            <person name="Huan P."/>
            <person name="Dong B."/>
            <person name="Zhang L."/>
            <person name="Hu X."/>
            <person name="Sun X."/>
            <person name="Wang J."/>
            <person name="Zhao C."/>
            <person name="Wang Y."/>
            <person name="Wang D."/>
            <person name="Huang X."/>
            <person name="Wang R."/>
            <person name="Lv J."/>
            <person name="Li Y."/>
            <person name="Zhang Z."/>
            <person name="Liu B."/>
            <person name="Lu W."/>
            <person name="Hui Y."/>
            <person name="Liang J."/>
            <person name="Zhou Z."/>
            <person name="Hou R."/>
            <person name="Li X."/>
            <person name="Liu Y."/>
            <person name="Li H."/>
            <person name="Ning X."/>
            <person name="Lin Y."/>
            <person name="Zhao L."/>
            <person name="Xing Q."/>
            <person name="Dou J."/>
            <person name="Li Y."/>
            <person name="Mao J."/>
            <person name="Guo H."/>
            <person name="Dou H."/>
            <person name="Li T."/>
            <person name="Mu C."/>
            <person name="Jiang W."/>
            <person name="Fu Q."/>
            <person name="Fu X."/>
            <person name="Miao Y."/>
            <person name="Liu J."/>
            <person name="Yu Q."/>
            <person name="Li R."/>
            <person name="Liao H."/>
            <person name="Li X."/>
            <person name="Kong Y."/>
            <person name="Jiang Z."/>
            <person name="Chourrout D."/>
            <person name="Li R."/>
            <person name="Bao Z."/>
        </authorList>
    </citation>
    <scope>NUCLEOTIDE SEQUENCE [LARGE SCALE GENOMIC DNA]</scope>
    <source>
        <strain evidence="15 16">PY_sf001</strain>
    </source>
</reference>
<dbReference type="GO" id="GO:0003689">
    <property type="term" value="F:DNA clamp loader activity"/>
    <property type="evidence" value="ECO:0007669"/>
    <property type="project" value="UniProtKB-UniRule"/>
</dbReference>
<protein>
    <recommendedName>
        <fullName evidence="3 12">Replication factor C subunit 1</fullName>
    </recommendedName>
</protein>
<feature type="compositionally biased region" description="Basic and acidic residues" evidence="13">
    <location>
        <begin position="96"/>
        <end position="107"/>
    </location>
</feature>
<gene>
    <name evidence="15" type="ORF">KP79_PYT23822</name>
</gene>
<dbReference type="GO" id="GO:0006260">
    <property type="term" value="P:DNA replication"/>
    <property type="evidence" value="ECO:0007669"/>
    <property type="project" value="UniProtKB-KW"/>
</dbReference>
<comment type="function">
    <text evidence="10">Subunit of the replication factor C (RFC) complex which acts during elongation of primed DNA templates by DNA polymerases delta and epsilon, and is necessary for ATP-dependent loading of proliferating cell nuclear antigen (PCNA) onto primed DNA. This subunit binds to the primer-template junction. Binds the PO-B transcription element as well as other GA rich DNA sequences. Can bind single- or double-stranded DNA.</text>
</comment>
<dbReference type="CDD" id="cd17752">
    <property type="entry name" value="BRCT_RFC1"/>
    <property type="match status" value="1"/>
</dbReference>
<dbReference type="InterPro" id="IPR001357">
    <property type="entry name" value="BRCT_dom"/>
</dbReference>
<dbReference type="Pfam" id="PF08519">
    <property type="entry name" value="RFC1"/>
    <property type="match status" value="1"/>
</dbReference>
<dbReference type="Proteomes" id="UP000242188">
    <property type="component" value="Unassembled WGS sequence"/>
</dbReference>
<evidence type="ECO:0000256" key="2">
    <source>
        <dbReference type="ARBA" id="ARBA00006116"/>
    </source>
</evidence>
<dbReference type="SUPFAM" id="SSF52113">
    <property type="entry name" value="BRCT domain"/>
    <property type="match status" value="1"/>
</dbReference>
<dbReference type="InterPro" id="IPR003593">
    <property type="entry name" value="AAA+_ATPase"/>
</dbReference>
<proteinExistence type="inferred from homology"/>